<accession>A0A7D5TBN1</accession>
<keyword evidence="2" id="KW-1185">Reference proteome</keyword>
<dbReference type="GeneID" id="56085031"/>
<organism evidence="1 2">
    <name type="scientific">Halosimplex pelagicum</name>
    <dbReference type="NCBI Taxonomy" id="869886"/>
    <lineage>
        <taxon>Archaea</taxon>
        <taxon>Methanobacteriati</taxon>
        <taxon>Methanobacteriota</taxon>
        <taxon>Stenosarchaea group</taxon>
        <taxon>Halobacteria</taxon>
        <taxon>Halobacteriales</taxon>
        <taxon>Haloarculaceae</taxon>
        <taxon>Halosimplex</taxon>
    </lineage>
</organism>
<evidence type="ECO:0000313" key="1">
    <source>
        <dbReference type="EMBL" id="QLH83870.1"/>
    </source>
</evidence>
<dbReference type="KEGG" id="hpel:HZS54_20540"/>
<dbReference type="Pfam" id="PF19102">
    <property type="entry name" value="DUF5789"/>
    <property type="match status" value="1"/>
</dbReference>
<dbReference type="EMBL" id="CP058909">
    <property type="protein sequence ID" value="QLH83870.1"/>
    <property type="molecule type" value="Genomic_DNA"/>
</dbReference>
<reference evidence="1 2" key="1">
    <citation type="submission" date="2020-07" db="EMBL/GenBank/DDBJ databases">
        <title>Halosimplex litoreum sp. nov. and Halosimplex rubrum sp. nov., isolated from different salt environments.</title>
        <authorList>
            <person name="Cui H."/>
        </authorList>
    </citation>
    <scope>NUCLEOTIDE SEQUENCE [LARGE SCALE GENOMIC DNA]</scope>
    <source>
        <strain evidence="1 2">R2</strain>
    </source>
</reference>
<gene>
    <name evidence="1" type="ORF">HZS54_20540</name>
</gene>
<evidence type="ECO:0000313" key="2">
    <source>
        <dbReference type="Proteomes" id="UP000509346"/>
    </source>
</evidence>
<proteinExistence type="predicted"/>
<sequence length="109" mass="11705">MGVRPPSNDVDEEPDVVEFGIAALDARLADADVGFPATAAELRDTFGDATVPYDAAGNEMPVAEALAETDRESFDSEDDLLNALHPVFERERQAASTSIVKQLRGLVPF</sequence>
<name>A0A7D5TBN1_9EURY</name>
<dbReference type="AlphaFoldDB" id="A0A7D5TBN1"/>
<dbReference type="OrthoDB" id="317711at2157"/>
<dbReference type="RefSeq" id="WP_179918930.1">
    <property type="nucleotide sequence ID" value="NZ_CP058909.1"/>
</dbReference>
<protein>
    <submittedName>
        <fullName evidence="1">Uncharacterized protein</fullName>
    </submittedName>
</protein>
<dbReference type="Proteomes" id="UP000509346">
    <property type="component" value="Chromosome"/>
</dbReference>
<dbReference type="InterPro" id="IPR043899">
    <property type="entry name" value="DUF5789"/>
</dbReference>